<gene>
    <name evidence="1" type="ORF">DILT_LOCUS15055</name>
</gene>
<protein>
    <submittedName>
        <fullName evidence="1">Uncharacterized protein</fullName>
    </submittedName>
</protein>
<keyword evidence="2" id="KW-1185">Reference proteome</keyword>
<dbReference type="AlphaFoldDB" id="A0A3P7ME17"/>
<organism evidence="1 2">
    <name type="scientific">Dibothriocephalus latus</name>
    <name type="common">Fish tapeworm</name>
    <name type="synonym">Diphyllobothrium latum</name>
    <dbReference type="NCBI Taxonomy" id="60516"/>
    <lineage>
        <taxon>Eukaryota</taxon>
        <taxon>Metazoa</taxon>
        <taxon>Spiralia</taxon>
        <taxon>Lophotrochozoa</taxon>
        <taxon>Platyhelminthes</taxon>
        <taxon>Cestoda</taxon>
        <taxon>Eucestoda</taxon>
        <taxon>Diphyllobothriidea</taxon>
        <taxon>Diphyllobothriidae</taxon>
        <taxon>Dibothriocephalus</taxon>
    </lineage>
</organism>
<accession>A0A3P7ME17</accession>
<dbReference type="EMBL" id="UYRU01077079">
    <property type="protein sequence ID" value="VDN27694.1"/>
    <property type="molecule type" value="Genomic_DNA"/>
</dbReference>
<evidence type="ECO:0000313" key="1">
    <source>
        <dbReference type="EMBL" id="VDN27694.1"/>
    </source>
</evidence>
<proteinExistence type="predicted"/>
<dbReference type="Proteomes" id="UP000281553">
    <property type="component" value="Unassembled WGS sequence"/>
</dbReference>
<reference evidence="1 2" key="1">
    <citation type="submission" date="2018-11" db="EMBL/GenBank/DDBJ databases">
        <authorList>
            <consortium name="Pathogen Informatics"/>
        </authorList>
    </citation>
    <scope>NUCLEOTIDE SEQUENCE [LARGE SCALE GENOMIC DNA]</scope>
</reference>
<evidence type="ECO:0000313" key="2">
    <source>
        <dbReference type="Proteomes" id="UP000281553"/>
    </source>
</evidence>
<name>A0A3P7ME17_DIBLA</name>
<sequence length="195" mass="21348">MSGVSCTSKVPAIRKLLHKIKYLLLVSFLFAKVRVSSKYRVGKETASILAATGVLDDCHLQVKLALSIILAGCQPFSSEKIFEFPASRDTTRLVSLITDSFSPADFLALTVRQIILIPTVISFTRRPPTWTHGKNYSSKGVRSQSKRPSACYTPLYGTQGCCNNMISRDGNAAYQSRVAELSFLDAGSGLTSLKY</sequence>